<dbReference type="Proteomes" id="UP000304953">
    <property type="component" value="Unassembled WGS sequence"/>
</dbReference>
<protein>
    <submittedName>
        <fullName evidence="1">Uncharacterized protein</fullName>
    </submittedName>
</protein>
<evidence type="ECO:0000313" key="2">
    <source>
        <dbReference type="Proteomes" id="UP000304953"/>
    </source>
</evidence>
<reference evidence="1" key="1">
    <citation type="submission" date="2019-04" db="EMBL/GenBank/DDBJ databases">
        <title>Microbes associate with the intestines of laboratory mice.</title>
        <authorList>
            <person name="Navarre W."/>
            <person name="Wong E."/>
            <person name="Huang K."/>
            <person name="Tropini C."/>
            <person name="Ng K."/>
            <person name="Yu B."/>
        </authorList>
    </citation>
    <scope>NUCLEOTIDE SEQUENCE</scope>
    <source>
        <strain evidence="1">NM01_1-7b</strain>
    </source>
</reference>
<comment type="caution">
    <text evidence="1">The sequence shown here is derived from an EMBL/GenBank/DDBJ whole genome shotgun (WGS) entry which is preliminary data.</text>
</comment>
<sequence length="217" mass="25246">MKRIKFPLVMKDGAEARGIEELREHFDAGLAAEYFSNGKLERWLENNYYDDIWEAVQKLDGSEADFGQKLSEALGVQWKGSCEIDLQAVMKQTELKEQLKPYVSEEQLQNMEHIAGSQEELERLAKSGCGRVYLFGKEFRIPEWMENIECIGVNRPAIWLEIKSREEFKEKKIKLRDVAFAEEEMRKIAQETGVEDVFFGLLDVLDLYLDKVQQALR</sequence>
<keyword evidence="2" id="KW-1185">Reference proteome</keyword>
<dbReference type="EMBL" id="SRYA01000019">
    <property type="protein sequence ID" value="TGY96219.1"/>
    <property type="molecule type" value="Genomic_DNA"/>
</dbReference>
<organism evidence="1 2">
    <name type="scientific">Petralouisia muris</name>
    <dbReference type="NCBI Taxonomy" id="3032872"/>
    <lineage>
        <taxon>Bacteria</taxon>
        <taxon>Bacillati</taxon>
        <taxon>Bacillota</taxon>
        <taxon>Clostridia</taxon>
        <taxon>Lachnospirales</taxon>
        <taxon>Lachnospiraceae</taxon>
        <taxon>Petralouisia</taxon>
    </lineage>
</organism>
<evidence type="ECO:0000313" key="1">
    <source>
        <dbReference type="EMBL" id="TGY96219.1"/>
    </source>
</evidence>
<name>A0AC61RWM5_9FIRM</name>
<proteinExistence type="predicted"/>
<gene>
    <name evidence="1" type="ORF">E5329_11300</name>
</gene>
<accession>A0AC61RWM5</accession>